<dbReference type="OrthoDB" id="10014479at2"/>
<proteinExistence type="predicted"/>
<dbReference type="Proteomes" id="UP000002191">
    <property type="component" value="Chromosome"/>
</dbReference>
<organism evidence="1 2">
    <name type="scientific">Pseudodesulfovibrio aespoeensis (strain ATCC 700646 / DSM 10631 / Aspo-2)</name>
    <name type="common">Desulfovibrio aespoeensis</name>
    <dbReference type="NCBI Taxonomy" id="643562"/>
    <lineage>
        <taxon>Bacteria</taxon>
        <taxon>Pseudomonadati</taxon>
        <taxon>Thermodesulfobacteriota</taxon>
        <taxon>Desulfovibrionia</taxon>
        <taxon>Desulfovibrionales</taxon>
        <taxon>Desulfovibrionaceae</taxon>
    </lineage>
</organism>
<dbReference type="AlphaFoldDB" id="E6VYM3"/>
<dbReference type="HOGENOM" id="CLU_2665088_0_0_7"/>
<evidence type="ECO:0000313" key="2">
    <source>
        <dbReference type="Proteomes" id="UP000002191"/>
    </source>
</evidence>
<dbReference type="KEGG" id="das:Daes_2895"/>
<dbReference type="EMBL" id="CP002431">
    <property type="protein sequence ID" value="ADU63890.1"/>
    <property type="molecule type" value="Genomic_DNA"/>
</dbReference>
<accession>E6VYM3</accession>
<keyword evidence="2" id="KW-1185">Reference proteome</keyword>
<evidence type="ECO:0000313" key="1">
    <source>
        <dbReference type="EMBL" id="ADU63890.1"/>
    </source>
</evidence>
<gene>
    <name evidence="1" type="ordered locus">Daes_2895</name>
</gene>
<dbReference type="RefSeq" id="WP_013515793.1">
    <property type="nucleotide sequence ID" value="NC_014844.1"/>
</dbReference>
<sequence length="75" mass="8310">MKFQQVVESPDRCFLAVERHCSVCFAPIRDIATAARSQEGHHYCAKCADILFKAGALDDLRCDAGDGQVQVRQLV</sequence>
<name>E6VYM3_PSEA9</name>
<reference evidence="2" key="1">
    <citation type="submission" date="2010-12" db="EMBL/GenBank/DDBJ databases">
        <title>Complete sequence of Desulfovibrio aespoeensis Aspo-2.</title>
        <authorList>
            <consortium name="US DOE Joint Genome Institute"/>
            <person name="Lucas S."/>
            <person name="Copeland A."/>
            <person name="Lapidus A."/>
            <person name="Cheng J.-F."/>
            <person name="Goodwin L."/>
            <person name="Pitluck S."/>
            <person name="Chertkov O."/>
            <person name="Misra M."/>
            <person name="Detter J.C."/>
            <person name="Han C."/>
            <person name="Tapia R."/>
            <person name="Land M."/>
            <person name="Hauser L."/>
            <person name="Kyrpides N."/>
            <person name="Ivanova N."/>
            <person name="Ovchinnikova G."/>
            <person name="Pedersen K."/>
            <person name="Jagevall S."/>
            <person name="Hazen T."/>
            <person name="Woyke T."/>
        </authorList>
    </citation>
    <scope>NUCLEOTIDE SEQUENCE [LARGE SCALE GENOMIC DNA]</scope>
    <source>
        <strain evidence="2">ATCC 700646 / DSM 10631 / Aspo-2</strain>
    </source>
</reference>
<protein>
    <submittedName>
        <fullName evidence="1">Uncharacterized protein</fullName>
    </submittedName>
</protein>
<reference evidence="1 2" key="2">
    <citation type="journal article" date="2014" name="Genome Announc.">
        <title>Complete Genome Sequence of the Subsurface, Mesophilic Sulfate-Reducing Bacterium Desulfovibrio aespoeensis Aspo-2.</title>
        <authorList>
            <person name="Pedersen K."/>
            <person name="Bengtsson A."/>
            <person name="Edlund J."/>
            <person name="Rabe L."/>
            <person name="Hazen T."/>
            <person name="Chakraborty R."/>
            <person name="Goodwin L."/>
            <person name="Shapiro N."/>
        </authorList>
    </citation>
    <scope>NUCLEOTIDE SEQUENCE [LARGE SCALE GENOMIC DNA]</scope>
    <source>
        <strain evidence="2">ATCC 700646 / DSM 10631 / Aspo-2</strain>
    </source>
</reference>